<sequence>MPRVGVFTRKRGFPVMSKAKSQRAERWRNLYYTRISQLKAVVRRPSEPNTRRRPIRGEMNSAYESHLPTHNSFTAVQRQPLAYTMAMNTGDQNCLIQFLSDENGAITNAISLGEWAKTAPFVTFEKYEVCADNPGLVDNSHKFRKSVEGTLIKESTADVRITALRLKQTATIPMKAGSTVDLIPIAMSRSVIPSILGTKLEIGHYLHLTNDTPVTLVLEQSPSSAEAPEFYCVLLLSQ</sequence>
<name>A0A6A6DLG2_9PEZI</name>
<reference evidence="1" key="1">
    <citation type="journal article" date="2020" name="Stud. Mycol.">
        <title>101 Dothideomycetes genomes: a test case for predicting lifestyles and emergence of pathogens.</title>
        <authorList>
            <person name="Haridas S."/>
            <person name="Albert R."/>
            <person name="Binder M."/>
            <person name="Bloem J."/>
            <person name="Labutti K."/>
            <person name="Salamov A."/>
            <person name="Andreopoulos B."/>
            <person name="Baker S."/>
            <person name="Barry K."/>
            <person name="Bills G."/>
            <person name="Bluhm B."/>
            <person name="Cannon C."/>
            <person name="Castanera R."/>
            <person name="Culley D."/>
            <person name="Daum C."/>
            <person name="Ezra D."/>
            <person name="Gonzalez J."/>
            <person name="Henrissat B."/>
            <person name="Kuo A."/>
            <person name="Liang C."/>
            <person name="Lipzen A."/>
            <person name="Lutzoni F."/>
            <person name="Magnuson J."/>
            <person name="Mondo S."/>
            <person name="Nolan M."/>
            <person name="Ohm R."/>
            <person name="Pangilinan J."/>
            <person name="Park H.-J."/>
            <person name="Ramirez L."/>
            <person name="Alfaro M."/>
            <person name="Sun H."/>
            <person name="Tritt A."/>
            <person name="Yoshinaga Y."/>
            <person name="Zwiers L.-H."/>
            <person name="Turgeon B."/>
            <person name="Goodwin S."/>
            <person name="Spatafora J."/>
            <person name="Crous P."/>
            <person name="Grigoriev I."/>
        </authorList>
    </citation>
    <scope>NUCLEOTIDE SEQUENCE</scope>
    <source>
        <strain evidence="1">CBS 207.26</strain>
    </source>
</reference>
<dbReference type="Proteomes" id="UP000800200">
    <property type="component" value="Unassembled WGS sequence"/>
</dbReference>
<keyword evidence="2" id="KW-1185">Reference proteome</keyword>
<proteinExistence type="predicted"/>
<protein>
    <submittedName>
        <fullName evidence="1">Uncharacterized protein</fullName>
    </submittedName>
</protein>
<evidence type="ECO:0000313" key="2">
    <source>
        <dbReference type="Proteomes" id="UP000800200"/>
    </source>
</evidence>
<organism evidence="1 2">
    <name type="scientific">Zopfia rhizophila CBS 207.26</name>
    <dbReference type="NCBI Taxonomy" id="1314779"/>
    <lineage>
        <taxon>Eukaryota</taxon>
        <taxon>Fungi</taxon>
        <taxon>Dikarya</taxon>
        <taxon>Ascomycota</taxon>
        <taxon>Pezizomycotina</taxon>
        <taxon>Dothideomycetes</taxon>
        <taxon>Dothideomycetes incertae sedis</taxon>
        <taxon>Zopfiaceae</taxon>
        <taxon>Zopfia</taxon>
    </lineage>
</organism>
<gene>
    <name evidence="1" type="ORF">K469DRAFT_695490</name>
</gene>
<evidence type="ECO:0000313" key="1">
    <source>
        <dbReference type="EMBL" id="KAF2178446.1"/>
    </source>
</evidence>
<dbReference type="AlphaFoldDB" id="A0A6A6DLG2"/>
<dbReference type="EMBL" id="ML994675">
    <property type="protein sequence ID" value="KAF2178446.1"/>
    <property type="molecule type" value="Genomic_DNA"/>
</dbReference>
<dbReference type="OrthoDB" id="5141181at2759"/>
<accession>A0A6A6DLG2</accession>